<dbReference type="EMBL" id="JBHSAP010000009">
    <property type="protein sequence ID" value="MFC4077070.1"/>
    <property type="molecule type" value="Genomic_DNA"/>
</dbReference>
<feature type="transmembrane region" description="Helical" evidence="1">
    <location>
        <begin position="6"/>
        <end position="39"/>
    </location>
</feature>
<comment type="caution">
    <text evidence="2">The sequence shown here is derived from an EMBL/GenBank/DDBJ whole genome shotgun (WGS) entry which is preliminary data.</text>
</comment>
<dbReference type="Proteomes" id="UP001595843">
    <property type="component" value="Unassembled WGS sequence"/>
</dbReference>
<keyword evidence="1" id="KW-0472">Membrane</keyword>
<proteinExistence type="predicted"/>
<keyword evidence="1" id="KW-0812">Transmembrane</keyword>
<evidence type="ECO:0000313" key="3">
    <source>
        <dbReference type="Proteomes" id="UP001595843"/>
    </source>
</evidence>
<gene>
    <name evidence="2" type="ORF">ACFOUO_09610</name>
</gene>
<dbReference type="RefSeq" id="WP_380704572.1">
    <property type="nucleotide sequence ID" value="NZ_JBHSAP010000009.1"/>
</dbReference>
<sequence length="61" mass="6665">MTMPTVAMMTVVTVTVMTVVMAVMTVVTVAMMTVVAMGFTRNMDALILPRRRLSCLEIINA</sequence>
<protein>
    <submittedName>
        <fullName evidence="2">Uncharacterized protein</fullName>
    </submittedName>
</protein>
<reference evidence="3" key="1">
    <citation type="journal article" date="2019" name="Int. J. Syst. Evol. Microbiol.">
        <title>The Global Catalogue of Microorganisms (GCM) 10K type strain sequencing project: providing services to taxonomists for standard genome sequencing and annotation.</title>
        <authorList>
            <consortium name="The Broad Institute Genomics Platform"/>
            <consortium name="The Broad Institute Genome Sequencing Center for Infectious Disease"/>
            <person name="Wu L."/>
            <person name="Ma J."/>
        </authorList>
    </citation>
    <scope>NUCLEOTIDE SEQUENCE [LARGE SCALE GENOMIC DNA]</scope>
    <source>
        <strain evidence="3">IBRC-M 10813</strain>
    </source>
</reference>
<evidence type="ECO:0000313" key="2">
    <source>
        <dbReference type="EMBL" id="MFC4077070.1"/>
    </source>
</evidence>
<keyword evidence="3" id="KW-1185">Reference proteome</keyword>
<name>A0ABV8JFD8_9BACL</name>
<accession>A0ABV8JFD8</accession>
<organism evidence="2 3">
    <name type="scientific">Salinithrix halophila</name>
    <dbReference type="NCBI Taxonomy" id="1485204"/>
    <lineage>
        <taxon>Bacteria</taxon>
        <taxon>Bacillati</taxon>
        <taxon>Bacillota</taxon>
        <taxon>Bacilli</taxon>
        <taxon>Bacillales</taxon>
        <taxon>Thermoactinomycetaceae</taxon>
        <taxon>Salinithrix</taxon>
    </lineage>
</organism>
<keyword evidence="1" id="KW-1133">Transmembrane helix</keyword>
<evidence type="ECO:0000256" key="1">
    <source>
        <dbReference type="SAM" id="Phobius"/>
    </source>
</evidence>